<organism evidence="3 4">
    <name type="scientific">Plakobranchus ocellatus</name>
    <dbReference type="NCBI Taxonomy" id="259542"/>
    <lineage>
        <taxon>Eukaryota</taxon>
        <taxon>Metazoa</taxon>
        <taxon>Spiralia</taxon>
        <taxon>Lophotrochozoa</taxon>
        <taxon>Mollusca</taxon>
        <taxon>Gastropoda</taxon>
        <taxon>Heterobranchia</taxon>
        <taxon>Euthyneura</taxon>
        <taxon>Panpulmonata</taxon>
        <taxon>Sacoglossa</taxon>
        <taxon>Placobranchoidea</taxon>
        <taxon>Plakobranchidae</taxon>
        <taxon>Plakobranchus</taxon>
    </lineage>
</organism>
<evidence type="ECO:0000313" key="4">
    <source>
        <dbReference type="Proteomes" id="UP000735302"/>
    </source>
</evidence>
<evidence type="ECO:0000256" key="2">
    <source>
        <dbReference type="SAM" id="SignalP"/>
    </source>
</evidence>
<comment type="caution">
    <text evidence="3">The sequence shown here is derived from an EMBL/GenBank/DDBJ whole genome shotgun (WGS) entry which is preliminary data.</text>
</comment>
<reference evidence="3 4" key="1">
    <citation type="journal article" date="2021" name="Elife">
        <title>Chloroplast acquisition without the gene transfer in kleptoplastic sea slugs, Plakobranchus ocellatus.</title>
        <authorList>
            <person name="Maeda T."/>
            <person name="Takahashi S."/>
            <person name="Yoshida T."/>
            <person name="Shimamura S."/>
            <person name="Takaki Y."/>
            <person name="Nagai Y."/>
            <person name="Toyoda A."/>
            <person name="Suzuki Y."/>
            <person name="Arimoto A."/>
            <person name="Ishii H."/>
            <person name="Satoh N."/>
            <person name="Nishiyama T."/>
            <person name="Hasebe M."/>
            <person name="Maruyama T."/>
            <person name="Minagawa J."/>
            <person name="Obokata J."/>
            <person name="Shigenobu S."/>
        </authorList>
    </citation>
    <scope>NUCLEOTIDE SEQUENCE [LARGE SCALE GENOMIC DNA]</scope>
</reference>
<evidence type="ECO:0000313" key="3">
    <source>
        <dbReference type="EMBL" id="GFO17126.1"/>
    </source>
</evidence>
<proteinExistence type="predicted"/>
<dbReference type="EMBL" id="BLXT01004727">
    <property type="protein sequence ID" value="GFO17126.1"/>
    <property type="molecule type" value="Genomic_DNA"/>
</dbReference>
<sequence length="101" mass="11165">SYWYVEFKSLFISQLAPVCLGILNNCMSRDSPCEEPVHKKVISGFQALRQTRAPMAGLAPAKDPRDGDVNPLSHQHPNGNRCADEESIVHLNSTIDTKLTS</sequence>
<accession>A0AAV4B161</accession>
<keyword evidence="2" id="KW-0732">Signal</keyword>
<protein>
    <submittedName>
        <fullName evidence="3">Uncharacterized protein</fullName>
    </submittedName>
</protein>
<name>A0AAV4B161_9GAST</name>
<feature type="signal peptide" evidence="2">
    <location>
        <begin position="1"/>
        <end position="21"/>
    </location>
</feature>
<feature type="chain" id="PRO_5043875970" evidence="2">
    <location>
        <begin position="22"/>
        <end position="101"/>
    </location>
</feature>
<gene>
    <name evidence="3" type="ORF">PoB_004363100</name>
</gene>
<keyword evidence="4" id="KW-1185">Reference proteome</keyword>
<dbReference type="Proteomes" id="UP000735302">
    <property type="component" value="Unassembled WGS sequence"/>
</dbReference>
<dbReference type="AlphaFoldDB" id="A0AAV4B161"/>
<evidence type="ECO:0000256" key="1">
    <source>
        <dbReference type="SAM" id="MobiDB-lite"/>
    </source>
</evidence>
<feature type="non-terminal residue" evidence="3">
    <location>
        <position position="1"/>
    </location>
</feature>
<feature type="region of interest" description="Disordered" evidence="1">
    <location>
        <begin position="57"/>
        <end position="83"/>
    </location>
</feature>